<feature type="transmembrane region" description="Helical" evidence="1">
    <location>
        <begin position="48"/>
        <end position="67"/>
    </location>
</feature>
<keyword evidence="1" id="KW-1133">Transmembrane helix</keyword>
<keyword evidence="1" id="KW-0812">Transmembrane</keyword>
<reference evidence="3 4" key="1">
    <citation type="journal article" date="2019" name="Int. J. Syst. Evol. Microbiol.">
        <title>The Global Catalogue of Microorganisms (GCM) 10K type strain sequencing project: providing services to taxonomists for standard genome sequencing and annotation.</title>
        <authorList>
            <consortium name="The Broad Institute Genomics Platform"/>
            <consortium name="The Broad Institute Genome Sequencing Center for Infectious Disease"/>
            <person name="Wu L."/>
            <person name="Ma J."/>
        </authorList>
    </citation>
    <scope>NUCLEOTIDE SEQUENCE [LARGE SCALE GENOMIC DNA]</scope>
    <source>
        <strain evidence="3 4">JCM 3272</strain>
    </source>
</reference>
<dbReference type="SUPFAM" id="SSF50998">
    <property type="entry name" value="Quinoprotein alcohol dehydrogenase-like"/>
    <property type="match status" value="1"/>
</dbReference>
<dbReference type="Proteomes" id="UP001501444">
    <property type="component" value="Unassembled WGS sequence"/>
</dbReference>
<feature type="domain" description="Pyrrolo-quinoline quinone repeat" evidence="2">
    <location>
        <begin position="106"/>
        <end position="239"/>
    </location>
</feature>
<keyword evidence="1" id="KW-0472">Membrane</keyword>
<name>A0ABN3HJ74_9ACTN</name>
<gene>
    <name evidence="3" type="ORF">GCM10010170_089740</name>
</gene>
<dbReference type="Pfam" id="PF13360">
    <property type="entry name" value="PQQ_2"/>
    <property type="match status" value="2"/>
</dbReference>
<dbReference type="Gene3D" id="2.130.10.10">
    <property type="entry name" value="YVTN repeat-like/Quinoprotein amine dehydrogenase"/>
    <property type="match status" value="1"/>
</dbReference>
<feature type="domain" description="Pyrrolo-quinoline quinone repeat" evidence="2">
    <location>
        <begin position="301"/>
        <end position="401"/>
    </location>
</feature>
<dbReference type="InterPro" id="IPR002372">
    <property type="entry name" value="PQQ_rpt_dom"/>
</dbReference>
<comment type="caution">
    <text evidence="3">The sequence shown here is derived from an EMBL/GenBank/DDBJ whole genome shotgun (WGS) entry which is preliminary data.</text>
</comment>
<sequence length="477" mass="51425">MGTGGRAWDSLLAERGTVADAIIELDISTAWEPPGPSPRAAARIRRRLRWLAAVAVLALVAGLLTAARPGRGLDPLYTVDFQVLQVRAGGGRFVLSRYQAGGQPVIETLDARDGAVLWRRAQATGEAIVAVTDRIVLIQAARADDEAYDGQLTALDAATGAVRWTRAPARMVGLAGGLVIAEDIAWPKERRGFDTSFGSLDDAEVALPQLPHHERHVGLAEDSGRAVWTADTPPGAVVSFTMTDYPQVSGFSELDSDGVLRVRDMGSGAVARTYRLQLSGTVARHVQGAAGQELVWPAGAGRADVYDRATGRRLWHWPGSTNGYDGPYPCLPGKYCVFGDRRTDVLDAGTGDVRWRVDGYTAMLGADGRQLLMFRQLADEFRPDDLAAFGAGDGATRWRRTGWLLSGREAFELRSRGYFMWRPIDNTAAVIGRLDARDGTVGVIGRAGEFYGSPQCVATTGRVACLAIGMLYVWEDP</sequence>
<dbReference type="EMBL" id="BAAARV010000088">
    <property type="protein sequence ID" value="GAA2381776.1"/>
    <property type="molecule type" value="Genomic_DNA"/>
</dbReference>
<dbReference type="InterPro" id="IPR011047">
    <property type="entry name" value="Quinoprotein_ADH-like_sf"/>
</dbReference>
<proteinExistence type="predicted"/>
<protein>
    <recommendedName>
        <fullName evidence="2">Pyrrolo-quinoline quinone repeat domain-containing protein</fullName>
    </recommendedName>
</protein>
<accession>A0ABN3HJ74</accession>
<evidence type="ECO:0000256" key="1">
    <source>
        <dbReference type="SAM" id="Phobius"/>
    </source>
</evidence>
<evidence type="ECO:0000259" key="2">
    <source>
        <dbReference type="Pfam" id="PF13360"/>
    </source>
</evidence>
<evidence type="ECO:0000313" key="3">
    <source>
        <dbReference type="EMBL" id="GAA2381776.1"/>
    </source>
</evidence>
<evidence type="ECO:0000313" key="4">
    <source>
        <dbReference type="Proteomes" id="UP001501444"/>
    </source>
</evidence>
<keyword evidence="4" id="KW-1185">Reference proteome</keyword>
<dbReference type="InterPro" id="IPR015943">
    <property type="entry name" value="WD40/YVTN_repeat-like_dom_sf"/>
</dbReference>
<organism evidence="3 4">
    <name type="scientific">Dactylosporangium salmoneum</name>
    <dbReference type="NCBI Taxonomy" id="53361"/>
    <lineage>
        <taxon>Bacteria</taxon>
        <taxon>Bacillati</taxon>
        <taxon>Actinomycetota</taxon>
        <taxon>Actinomycetes</taxon>
        <taxon>Micromonosporales</taxon>
        <taxon>Micromonosporaceae</taxon>
        <taxon>Dactylosporangium</taxon>
    </lineage>
</organism>